<dbReference type="CDD" id="cd21936">
    <property type="entry name" value="ZIP_TSC22D"/>
    <property type="match status" value="1"/>
</dbReference>
<feature type="compositionally biased region" description="Polar residues" evidence="9">
    <location>
        <begin position="106"/>
        <end position="116"/>
    </location>
</feature>
<feature type="compositionally biased region" description="Low complexity" evidence="9">
    <location>
        <begin position="521"/>
        <end position="535"/>
    </location>
</feature>
<dbReference type="PANTHER" id="PTHR46745:SF1">
    <property type="entry name" value="TSC22 DOMAIN FAMILY PROTEIN 1"/>
    <property type="match status" value="1"/>
</dbReference>
<sequence length="1206" mass="130244">MAENINNFTGIVGNSAVPSANSVPGMFIPSAAMDTRNVGQMKVAPTTPNVVFRTSSNAGAGDPNSVPVLYTSNVDSSFCNSTGGITHQADGMAIMTVQPGGGVNTDGMSTGSQTGSLPVAASVKKTSFQITSVTVDSSASNDGGDDSADDLDESHTEDSSDVATDVSRHTSESRGGGSSHTATDDNFTRNDIFYNPAPPSSMNIAPVIPTSSQYGLAIVPEGMNPVSEPPPPVVAPISDPVNEKADADKDIVHNRFKVVKIVSTEPFKKGRWMCMDYFDHTTTATGTSTTLKETTSQGTQQPVLQPQPHNNIQQTVQPVSEKMSANVVNVQQGSNIPLTSSPPQGPHPVMNTSNILPDSQQQQAMIQQNQQSPHVIQQQLQNNLSEQDVAINSSGLPNGNGAHYHVNQSHNVQGVNLNHMPPSSSVVTSNADPSAFNATIPNHNPTMPSSEYTYQSSINQQQQQQQQYYNSTGVMTGIPQRAVSVAPTTSIPTQQPSITPQQTQLTNQQQSRPMTYDPMIQGQQQSQTLGQIGPQSSISQNTSVSHLPQTMQQSQINQNPVQVTQPSHLPAQSLPHGAHAQMTGTTTITNAPTPTAAPQQQAAQSLGHNMLQQNKPTFMNAQHQQSQTPSPNQYQQQSNSQPQQIMTATQQSVIGNQNSPAQVGQVSQPTQQQQTQNYQPGMMMQNMTGLQQQVHMQQMNPPGVSQHSVQMQQSQPTGQNQGMYSTTGQMMGHTMQMGGQPMNMQQTSQQMMQQPSVIQNQPMMQQHHQQIMGMQPSQQPMVSQPQANAPQQNIMSQPQMMSQMMQNTSMSGMVSQTPHQPQPQPGVIPQQQGIMSSQSNIPQQNIMQQIPQQATYQTQNQPQTINSQASMQPLMQQYSQQQPNPVMQQQQMMQPQNQQNIMAPQMGQTIPQGQQQQQMSMQQQSSQPNQQQQQQQQAPQTQQQQPQVNMAPQQTMYQNPPQQMQVSQANVVSNMQTVHNIMPPNSQTVQQIGNQIPTSAGIPLQGNTIENTITSNSIPSSEPSTQQQSMVQSQQVVVPNANQVQSNATTVPISADMHLSNQNQPATSQVPPQSNTTTTAPSSAITSLSAAATVIIDGVNSLGEAGVGGGSGGNEEGESATGTNTVAIDNKIEQAMDLVKSHLMFAVREEVEVLKEKISELMERITQLEYENSILRANASQETLSQLQKSSQHPAPNVNESHQGFS</sequence>
<feature type="compositionally biased region" description="Polar residues" evidence="9">
    <location>
        <begin position="1061"/>
        <end position="1073"/>
    </location>
</feature>
<keyword evidence="6" id="KW-0804">Transcription</keyword>
<feature type="region of interest" description="Disordered" evidence="9">
    <location>
        <begin position="135"/>
        <end position="194"/>
    </location>
</feature>
<evidence type="ECO:0000256" key="5">
    <source>
        <dbReference type="ARBA" id="ARBA00023015"/>
    </source>
</evidence>
<feature type="compositionally biased region" description="Acidic residues" evidence="9">
    <location>
        <begin position="143"/>
        <end position="152"/>
    </location>
</feature>
<evidence type="ECO:0000256" key="1">
    <source>
        <dbReference type="ARBA" id="ARBA00004123"/>
    </source>
</evidence>
<dbReference type="InterPro" id="IPR000580">
    <property type="entry name" value="TSC22/Bun"/>
</dbReference>
<proteinExistence type="inferred from homology"/>
<evidence type="ECO:0000256" key="9">
    <source>
        <dbReference type="SAM" id="MobiDB-lite"/>
    </source>
</evidence>
<feature type="region of interest" description="Disordered" evidence="9">
    <location>
        <begin position="487"/>
        <end position="604"/>
    </location>
</feature>
<feature type="compositionally biased region" description="Low complexity" evidence="9">
    <location>
        <begin position="583"/>
        <end position="604"/>
    </location>
</feature>
<evidence type="ECO:0000313" key="11">
    <source>
        <dbReference type="Proteomes" id="UP001642540"/>
    </source>
</evidence>
<feature type="region of interest" description="Disordered" evidence="9">
    <location>
        <begin position="1061"/>
        <end position="1082"/>
    </location>
</feature>
<dbReference type="Pfam" id="PF01166">
    <property type="entry name" value="TSC22"/>
    <property type="match status" value="1"/>
</dbReference>
<comment type="subcellular location">
    <subcellularLocation>
        <location evidence="2">Cytoplasm</location>
    </subcellularLocation>
    <subcellularLocation>
        <location evidence="1">Nucleus</location>
    </subcellularLocation>
</comment>
<feature type="region of interest" description="Disordered" evidence="9">
    <location>
        <begin position="97"/>
        <end position="116"/>
    </location>
</feature>
<dbReference type="Gene3D" id="1.20.5.490">
    <property type="entry name" value="Single helix bin"/>
    <property type="match status" value="1"/>
</dbReference>
<accession>A0ABP1RG70</accession>
<keyword evidence="4" id="KW-0963">Cytoplasm</keyword>
<name>A0ABP1RG70_9HEXA</name>
<evidence type="ECO:0000256" key="8">
    <source>
        <dbReference type="SAM" id="Coils"/>
    </source>
</evidence>
<comment type="similarity">
    <text evidence="3">Belongs to the TSC-22/Dip/Bun family.</text>
</comment>
<protein>
    <recommendedName>
        <fullName evidence="12">TSC22 domain family protein 1</fullName>
    </recommendedName>
</protein>
<evidence type="ECO:0000256" key="6">
    <source>
        <dbReference type="ARBA" id="ARBA00023163"/>
    </source>
</evidence>
<evidence type="ECO:0000256" key="4">
    <source>
        <dbReference type="ARBA" id="ARBA00022490"/>
    </source>
</evidence>
<dbReference type="InterPro" id="IPR047862">
    <property type="entry name" value="TSC22/BUN_CS"/>
</dbReference>
<keyword evidence="11" id="KW-1185">Reference proteome</keyword>
<keyword evidence="5" id="KW-0805">Transcription regulation</keyword>
<feature type="compositionally biased region" description="Polar residues" evidence="9">
    <location>
        <begin position="536"/>
        <end position="567"/>
    </location>
</feature>
<evidence type="ECO:0000256" key="3">
    <source>
        <dbReference type="ARBA" id="ARBA00007908"/>
    </source>
</evidence>
<evidence type="ECO:0008006" key="12">
    <source>
        <dbReference type="Google" id="ProtNLM"/>
    </source>
</evidence>
<dbReference type="SUPFAM" id="SSF58026">
    <property type="entry name" value="Delta-sleep-inducing peptide immunoreactive peptide"/>
    <property type="match status" value="1"/>
</dbReference>
<dbReference type="Proteomes" id="UP001642540">
    <property type="component" value="Unassembled WGS sequence"/>
</dbReference>
<feature type="region of interest" description="Disordered" evidence="9">
    <location>
        <begin position="440"/>
        <end position="464"/>
    </location>
</feature>
<dbReference type="PANTHER" id="PTHR46745">
    <property type="entry name" value="TSC22 DOMAIN FAMILY PROTEIN 1"/>
    <property type="match status" value="1"/>
</dbReference>
<organism evidence="10 11">
    <name type="scientific">Orchesella dallaii</name>
    <dbReference type="NCBI Taxonomy" id="48710"/>
    <lineage>
        <taxon>Eukaryota</taxon>
        <taxon>Metazoa</taxon>
        <taxon>Ecdysozoa</taxon>
        <taxon>Arthropoda</taxon>
        <taxon>Hexapoda</taxon>
        <taxon>Collembola</taxon>
        <taxon>Entomobryomorpha</taxon>
        <taxon>Entomobryoidea</taxon>
        <taxon>Orchesellidae</taxon>
        <taxon>Orchesellinae</taxon>
        <taxon>Orchesella</taxon>
    </lineage>
</organism>
<evidence type="ECO:0000256" key="7">
    <source>
        <dbReference type="ARBA" id="ARBA00023242"/>
    </source>
</evidence>
<feature type="region of interest" description="Disordered" evidence="9">
    <location>
        <begin position="620"/>
        <end position="645"/>
    </location>
</feature>
<evidence type="ECO:0000256" key="2">
    <source>
        <dbReference type="ARBA" id="ARBA00004496"/>
    </source>
</evidence>
<feature type="coiled-coil region" evidence="8">
    <location>
        <begin position="1144"/>
        <end position="1178"/>
    </location>
</feature>
<feature type="region of interest" description="Disordered" evidence="9">
    <location>
        <begin position="876"/>
        <end position="951"/>
    </location>
</feature>
<keyword evidence="7" id="KW-0539">Nucleus</keyword>
<keyword evidence="8" id="KW-0175">Coiled coil</keyword>
<reference evidence="10 11" key="1">
    <citation type="submission" date="2024-08" db="EMBL/GenBank/DDBJ databases">
        <authorList>
            <person name="Cucini C."/>
            <person name="Frati F."/>
        </authorList>
    </citation>
    <scope>NUCLEOTIDE SEQUENCE [LARGE SCALE GENOMIC DNA]</scope>
</reference>
<feature type="compositionally biased region" description="Low complexity" evidence="9">
    <location>
        <begin position="624"/>
        <end position="644"/>
    </location>
</feature>
<feature type="compositionally biased region" description="Polar residues" evidence="9">
    <location>
        <begin position="440"/>
        <end position="459"/>
    </location>
</feature>
<evidence type="ECO:0000313" key="10">
    <source>
        <dbReference type="EMBL" id="CAL8127401.1"/>
    </source>
</evidence>
<comment type="caution">
    <text evidence="10">The sequence shown here is derived from an EMBL/GenBank/DDBJ whole genome shotgun (WGS) entry which is preliminary data.</text>
</comment>
<feature type="region of interest" description="Disordered" evidence="9">
    <location>
        <begin position="1181"/>
        <end position="1206"/>
    </location>
</feature>
<gene>
    <name evidence="10" type="ORF">ODALV1_LOCUS21821</name>
</gene>
<feature type="compositionally biased region" description="Low complexity" evidence="9">
    <location>
        <begin position="487"/>
        <end position="510"/>
    </location>
</feature>
<dbReference type="PROSITE" id="PS01289">
    <property type="entry name" value="TSC22"/>
    <property type="match status" value="1"/>
</dbReference>
<dbReference type="EMBL" id="CAXLJM020000072">
    <property type="protein sequence ID" value="CAL8127401.1"/>
    <property type="molecule type" value="Genomic_DNA"/>
</dbReference>